<dbReference type="PANTHER" id="PTHR30143:SF0">
    <property type="entry name" value="2-KETO-4-PENTENOATE HYDRATASE"/>
    <property type="match status" value="1"/>
</dbReference>
<protein>
    <recommendedName>
        <fullName evidence="3">2-keto-4-pentenoate hydratase</fullName>
    </recommendedName>
</protein>
<dbReference type="Gene3D" id="3.90.850.10">
    <property type="entry name" value="Fumarylacetoacetase-like, C-terminal domain"/>
    <property type="match status" value="1"/>
</dbReference>
<evidence type="ECO:0008006" key="3">
    <source>
        <dbReference type="Google" id="ProtNLM"/>
    </source>
</evidence>
<dbReference type="EMBL" id="BAABEO010000034">
    <property type="protein sequence ID" value="GAA3702144.1"/>
    <property type="molecule type" value="Genomic_DNA"/>
</dbReference>
<dbReference type="InterPro" id="IPR050772">
    <property type="entry name" value="Hydratase-Decarb/MhpD_sf"/>
</dbReference>
<accession>A0ABP7DBS9</accession>
<dbReference type="PANTHER" id="PTHR30143">
    <property type="entry name" value="ACID HYDRATASE"/>
    <property type="match status" value="1"/>
</dbReference>
<sequence length="276" mass="28102">MRPWDEAPKFAALAKAANILYNAQLASRPGPPIADLLSPYGIEGADEARMLNLRRGQAEGRRVAGRIAGKARAADGLPEFGYLFADTIHADGATLPGDQLTRPQVAASIGFVLGTPLEHADTTPAELFAATAYVVPVLLVLSSRTRGDGGDPLEHVADNTGYGHVVLGSHPVRLADAPLHTIQAGIQVLADGAPLTAGPSRDAVPALLGAMAAIRRSIKAIGPVAAGEVVVGGPLTDVLELPLGATANAALGPLGSVGSTHVAAAEIEGFEPLVTV</sequence>
<comment type="caution">
    <text evidence="1">The sequence shown here is derived from an EMBL/GenBank/DDBJ whole genome shotgun (WGS) entry which is preliminary data.</text>
</comment>
<dbReference type="Proteomes" id="UP001500752">
    <property type="component" value="Unassembled WGS sequence"/>
</dbReference>
<name>A0ABP7DBS9_9MICC</name>
<organism evidence="1 2">
    <name type="scientific">Arthrobacter ginkgonis</name>
    <dbReference type="NCBI Taxonomy" id="1630594"/>
    <lineage>
        <taxon>Bacteria</taxon>
        <taxon>Bacillati</taxon>
        <taxon>Actinomycetota</taxon>
        <taxon>Actinomycetes</taxon>
        <taxon>Micrococcales</taxon>
        <taxon>Micrococcaceae</taxon>
        <taxon>Arthrobacter</taxon>
    </lineage>
</organism>
<reference evidence="2" key="1">
    <citation type="journal article" date="2019" name="Int. J. Syst. Evol. Microbiol.">
        <title>The Global Catalogue of Microorganisms (GCM) 10K type strain sequencing project: providing services to taxonomists for standard genome sequencing and annotation.</title>
        <authorList>
            <consortium name="The Broad Institute Genomics Platform"/>
            <consortium name="The Broad Institute Genome Sequencing Center for Infectious Disease"/>
            <person name="Wu L."/>
            <person name="Ma J."/>
        </authorList>
    </citation>
    <scope>NUCLEOTIDE SEQUENCE [LARGE SCALE GENOMIC DNA]</scope>
    <source>
        <strain evidence="2">JCM 30742</strain>
    </source>
</reference>
<proteinExistence type="predicted"/>
<evidence type="ECO:0000313" key="1">
    <source>
        <dbReference type="EMBL" id="GAA3702144.1"/>
    </source>
</evidence>
<gene>
    <name evidence="1" type="ORF">GCM10023081_43200</name>
</gene>
<evidence type="ECO:0000313" key="2">
    <source>
        <dbReference type="Proteomes" id="UP001500752"/>
    </source>
</evidence>
<keyword evidence="2" id="KW-1185">Reference proteome</keyword>
<dbReference type="SUPFAM" id="SSF56529">
    <property type="entry name" value="FAH"/>
    <property type="match status" value="1"/>
</dbReference>
<dbReference type="InterPro" id="IPR036663">
    <property type="entry name" value="Fumarylacetoacetase_C_sf"/>
</dbReference>